<dbReference type="PATRIC" id="fig|455632.4.peg.5661"/>
<dbReference type="RefSeq" id="WP_003969817.1">
    <property type="nucleotide sequence ID" value="NC_010572.1"/>
</dbReference>
<gene>
    <name evidence="2" type="ordered locus">SGR_5525</name>
</gene>
<dbReference type="Proteomes" id="UP000001685">
    <property type="component" value="Chromosome"/>
</dbReference>
<feature type="signal peptide" evidence="1">
    <location>
        <begin position="1"/>
        <end position="28"/>
    </location>
</feature>
<evidence type="ECO:0008006" key="4">
    <source>
        <dbReference type="Google" id="ProtNLM"/>
    </source>
</evidence>
<evidence type="ECO:0000256" key="1">
    <source>
        <dbReference type="SAM" id="SignalP"/>
    </source>
</evidence>
<dbReference type="KEGG" id="sgr:SGR_5525"/>
<proteinExistence type="predicted"/>
<dbReference type="eggNOG" id="ENOG5031WM2">
    <property type="taxonomic scope" value="Bacteria"/>
</dbReference>
<dbReference type="HOGENOM" id="CLU_153269_0_0_11"/>
<name>B1W0U4_STRGG</name>
<evidence type="ECO:0000313" key="3">
    <source>
        <dbReference type="Proteomes" id="UP000001685"/>
    </source>
</evidence>
<dbReference type="EMBL" id="AP009493">
    <property type="protein sequence ID" value="BAG22354.1"/>
    <property type="molecule type" value="Genomic_DNA"/>
</dbReference>
<evidence type="ECO:0000313" key="2">
    <source>
        <dbReference type="EMBL" id="BAG22354.1"/>
    </source>
</evidence>
<feature type="chain" id="PRO_5002772294" description="Secreted protein" evidence="1">
    <location>
        <begin position="29"/>
        <end position="139"/>
    </location>
</feature>
<sequence>MKKAVKTLLTGTAAAAFLATMGTAPAHAATETNHCFTTGAGGAVTVQSWHVGETGKKVGVHMGVHDNKADGHHVRIRLIGKKIGGTPVNWPWRANYGGNGTYKAWDSYFPNDGMLMVGVQVARFEGEQLLNSCTDWPTT</sequence>
<keyword evidence="1" id="KW-0732">Signal</keyword>
<dbReference type="AlphaFoldDB" id="B1W0U4"/>
<organism evidence="2 3">
    <name type="scientific">Streptomyces griseus subsp. griseus (strain JCM 4626 / CBS 651.72 / NBRC 13350 / KCC S-0626 / ISP 5235)</name>
    <dbReference type="NCBI Taxonomy" id="455632"/>
    <lineage>
        <taxon>Bacteria</taxon>
        <taxon>Bacillati</taxon>
        <taxon>Actinomycetota</taxon>
        <taxon>Actinomycetes</taxon>
        <taxon>Kitasatosporales</taxon>
        <taxon>Streptomycetaceae</taxon>
        <taxon>Streptomyces</taxon>
    </lineage>
</organism>
<accession>B1W0U4</accession>
<reference evidence="3" key="1">
    <citation type="journal article" date="2008" name="J. Bacteriol.">
        <title>Genome sequence of the streptomycin-producing microorganism Streptomyces griseus IFO 13350.</title>
        <authorList>
            <person name="Ohnishi Y."/>
            <person name="Ishikawa J."/>
            <person name="Hara H."/>
            <person name="Suzuki H."/>
            <person name="Ikenoya M."/>
            <person name="Ikeda H."/>
            <person name="Yamashita A."/>
            <person name="Hattori M."/>
            <person name="Horinouchi S."/>
        </authorList>
    </citation>
    <scope>NUCLEOTIDE SEQUENCE [LARGE SCALE GENOMIC DNA]</scope>
    <source>
        <strain evidence="3">JCM 4626 / NBRC 13350</strain>
    </source>
</reference>
<protein>
    <recommendedName>
        <fullName evidence="4">Secreted protein</fullName>
    </recommendedName>
</protein>